<evidence type="ECO:0000256" key="6">
    <source>
        <dbReference type="ARBA" id="ARBA00022989"/>
    </source>
</evidence>
<feature type="transmembrane region" description="Helical" evidence="10">
    <location>
        <begin position="258"/>
        <end position="279"/>
    </location>
</feature>
<evidence type="ECO:0000256" key="4">
    <source>
        <dbReference type="ARBA" id="ARBA00022741"/>
    </source>
</evidence>
<dbReference type="RefSeq" id="XP_065823812.1">
    <property type="nucleotide sequence ID" value="XM_065967740.1"/>
</dbReference>
<evidence type="ECO:0000256" key="3">
    <source>
        <dbReference type="ARBA" id="ARBA00022692"/>
    </source>
</evidence>
<dbReference type="SUPFAM" id="SSF90123">
    <property type="entry name" value="ABC transporter transmembrane region"/>
    <property type="match status" value="2"/>
</dbReference>
<dbReference type="Pfam" id="PF00664">
    <property type="entry name" value="ABC_membrane"/>
    <property type="match status" value="2"/>
</dbReference>
<dbReference type="PANTHER" id="PTHR24223">
    <property type="entry name" value="ATP-BINDING CASSETTE SUB-FAMILY C"/>
    <property type="match status" value="1"/>
</dbReference>
<dbReference type="InterPro" id="IPR036640">
    <property type="entry name" value="ABC1_TM_sf"/>
</dbReference>
<evidence type="ECO:0000259" key="11">
    <source>
        <dbReference type="PROSITE" id="PS50893"/>
    </source>
</evidence>
<keyword evidence="6 10" id="KW-1133">Transmembrane helix</keyword>
<dbReference type="CDD" id="cd18580">
    <property type="entry name" value="ABC_6TM_ABCC_D2"/>
    <property type="match status" value="1"/>
</dbReference>
<dbReference type="InterPro" id="IPR027417">
    <property type="entry name" value="P-loop_NTPase"/>
</dbReference>
<feature type="domain" description="ABC transporter" evidence="11">
    <location>
        <begin position="1197"/>
        <end position="1434"/>
    </location>
</feature>
<keyword evidence="2" id="KW-0813">Transport</keyword>
<dbReference type="InterPro" id="IPR011527">
    <property type="entry name" value="ABC1_TM_dom"/>
</dbReference>
<feature type="domain" description="ABC transporter" evidence="11">
    <location>
        <begin position="594"/>
        <end position="813"/>
    </location>
</feature>
<feature type="domain" description="ABC transmembrane type-1" evidence="12">
    <location>
        <begin position="277"/>
        <end position="562"/>
    </location>
</feature>
<dbReference type="Gene3D" id="1.20.1560.10">
    <property type="entry name" value="ABC transporter type 1, transmembrane domain"/>
    <property type="match status" value="2"/>
</dbReference>
<dbReference type="Gene3D" id="3.40.50.300">
    <property type="entry name" value="P-loop containing nucleotide triphosphate hydrolases"/>
    <property type="match status" value="2"/>
</dbReference>
<dbReference type="GO" id="GO:0140359">
    <property type="term" value="F:ABC-type transporter activity"/>
    <property type="evidence" value="ECO:0007669"/>
    <property type="project" value="InterPro"/>
</dbReference>
<evidence type="ECO:0000259" key="12">
    <source>
        <dbReference type="PROSITE" id="PS50929"/>
    </source>
</evidence>
<keyword evidence="7 10" id="KW-0472">Membrane</keyword>
<keyword evidence="3 10" id="KW-0812">Transmembrane</keyword>
<feature type="region of interest" description="Disordered" evidence="9">
    <location>
        <begin position="818"/>
        <end position="859"/>
    </location>
</feature>
<organism evidence="13 14">
    <name type="scientific">Kwoniella shandongensis</name>
    <dbReference type="NCBI Taxonomy" id="1734106"/>
    <lineage>
        <taxon>Eukaryota</taxon>
        <taxon>Fungi</taxon>
        <taxon>Dikarya</taxon>
        <taxon>Basidiomycota</taxon>
        <taxon>Agaricomycotina</taxon>
        <taxon>Tremellomycetes</taxon>
        <taxon>Tremellales</taxon>
        <taxon>Cryptococcaceae</taxon>
        <taxon>Kwoniella</taxon>
    </lineage>
</organism>
<dbReference type="PROSITE" id="PS50893">
    <property type="entry name" value="ABC_TRANSPORTER_2"/>
    <property type="match status" value="2"/>
</dbReference>
<reference evidence="13" key="2">
    <citation type="submission" date="2024-01" db="EMBL/GenBank/DDBJ databases">
        <title>Comparative genomics of Cryptococcus and Kwoniella reveals pathogenesis evolution and contrasting modes of karyotype evolution via chromosome fusion or intercentromeric recombination.</title>
        <authorList>
            <person name="Coelho M.A."/>
            <person name="David-Palma M."/>
            <person name="Shea T."/>
            <person name="Bowers K."/>
            <person name="McGinley-Smith S."/>
            <person name="Mohammad A.W."/>
            <person name="Gnirke A."/>
            <person name="Yurkov A.M."/>
            <person name="Nowrousian M."/>
            <person name="Sun S."/>
            <person name="Cuomo C.A."/>
            <person name="Heitman J."/>
        </authorList>
    </citation>
    <scope>NUCLEOTIDE SEQUENCE</scope>
    <source>
        <strain evidence="13">CBS 12478</strain>
    </source>
</reference>
<dbReference type="SUPFAM" id="SSF52540">
    <property type="entry name" value="P-loop containing nucleoside triphosphate hydrolases"/>
    <property type="match status" value="2"/>
</dbReference>
<keyword evidence="14" id="KW-1185">Reference proteome</keyword>
<dbReference type="GO" id="GO:0005524">
    <property type="term" value="F:ATP binding"/>
    <property type="evidence" value="ECO:0007669"/>
    <property type="project" value="UniProtKB-KW"/>
</dbReference>
<keyword evidence="4" id="KW-0547">Nucleotide-binding</keyword>
<dbReference type="InterPro" id="IPR003439">
    <property type="entry name" value="ABC_transporter-like_ATP-bd"/>
</dbReference>
<feature type="transmembrane region" description="Helical" evidence="10">
    <location>
        <begin position="188"/>
        <end position="210"/>
    </location>
</feature>
<evidence type="ECO:0000256" key="7">
    <source>
        <dbReference type="ARBA" id="ARBA00023136"/>
    </source>
</evidence>
<protein>
    <recommendedName>
        <fullName evidence="15">P-loop containing nucleoside triphosphate hydrolase protein</fullName>
    </recommendedName>
</protein>
<feature type="transmembrane region" description="Helical" evidence="10">
    <location>
        <begin position="68"/>
        <end position="92"/>
    </location>
</feature>
<dbReference type="GeneID" id="43590965"/>
<evidence type="ECO:0008006" key="15">
    <source>
        <dbReference type="Google" id="ProtNLM"/>
    </source>
</evidence>
<proteinExistence type="predicted"/>
<feature type="transmembrane region" description="Helical" evidence="10">
    <location>
        <begin position="149"/>
        <end position="176"/>
    </location>
</feature>
<evidence type="ECO:0000256" key="10">
    <source>
        <dbReference type="SAM" id="Phobius"/>
    </source>
</evidence>
<dbReference type="PANTHER" id="PTHR24223:SF399">
    <property type="entry name" value="ABC TRANSPORTER ATNG"/>
    <property type="match status" value="1"/>
</dbReference>
<name>A0AAJ8LQF1_9TREE</name>
<dbReference type="Proteomes" id="UP000322225">
    <property type="component" value="Chromosome 10"/>
</dbReference>
<comment type="subcellular location">
    <subcellularLocation>
        <location evidence="1">Membrane</location>
        <topology evidence="1">Multi-pass membrane protein</topology>
    </subcellularLocation>
</comment>
<feature type="transmembrane region" description="Helical" evidence="10">
    <location>
        <begin position="920"/>
        <end position="944"/>
    </location>
</feature>
<dbReference type="InterPro" id="IPR044726">
    <property type="entry name" value="ABCC_6TM_D2"/>
</dbReference>
<gene>
    <name evidence="13" type="ORF">CI109_105890</name>
</gene>
<evidence type="ECO:0000256" key="1">
    <source>
        <dbReference type="ARBA" id="ARBA00004141"/>
    </source>
</evidence>
<evidence type="ECO:0000313" key="14">
    <source>
        <dbReference type="Proteomes" id="UP000322225"/>
    </source>
</evidence>
<keyword evidence="5" id="KW-0067">ATP-binding</keyword>
<dbReference type="InterPro" id="IPR003593">
    <property type="entry name" value="AAA+_ATPase"/>
</dbReference>
<feature type="transmembrane region" description="Helical" evidence="10">
    <location>
        <begin position="28"/>
        <end position="47"/>
    </location>
</feature>
<dbReference type="Pfam" id="PF00005">
    <property type="entry name" value="ABC_tran"/>
    <property type="match status" value="2"/>
</dbReference>
<evidence type="ECO:0000256" key="8">
    <source>
        <dbReference type="ARBA" id="ARBA00023180"/>
    </source>
</evidence>
<keyword evidence="8" id="KW-0325">Glycoprotein</keyword>
<dbReference type="InterPro" id="IPR050173">
    <property type="entry name" value="ABC_transporter_C-like"/>
</dbReference>
<evidence type="ECO:0000256" key="2">
    <source>
        <dbReference type="ARBA" id="ARBA00022448"/>
    </source>
</evidence>
<feature type="transmembrane region" description="Helical" evidence="10">
    <location>
        <begin position="414"/>
        <end position="432"/>
    </location>
</feature>
<evidence type="ECO:0000256" key="5">
    <source>
        <dbReference type="ARBA" id="ARBA00022840"/>
    </source>
</evidence>
<dbReference type="EMBL" id="CP144060">
    <property type="protein sequence ID" value="WWD21405.1"/>
    <property type="molecule type" value="Genomic_DNA"/>
</dbReference>
<evidence type="ECO:0000256" key="9">
    <source>
        <dbReference type="SAM" id="MobiDB-lite"/>
    </source>
</evidence>
<dbReference type="FunFam" id="3.40.50.300:FF:000838">
    <property type="entry name" value="ABC multidrug transporter (Eurofung)"/>
    <property type="match status" value="1"/>
</dbReference>
<feature type="compositionally biased region" description="Basic and acidic residues" evidence="9">
    <location>
        <begin position="847"/>
        <end position="859"/>
    </location>
</feature>
<feature type="transmembrane region" description="Helical" evidence="10">
    <location>
        <begin position="313"/>
        <end position="335"/>
    </location>
</feature>
<accession>A0AAJ8LQF1</accession>
<reference evidence="13" key="1">
    <citation type="submission" date="2017-08" db="EMBL/GenBank/DDBJ databases">
        <authorList>
            <person name="Cuomo C."/>
            <person name="Billmyre B."/>
            <person name="Heitman J."/>
        </authorList>
    </citation>
    <scope>NUCLEOTIDE SEQUENCE</scope>
    <source>
        <strain evidence="13">CBS 12478</strain>
    </source>
</reference>
<dbReference type="PROSITE" id="PS50929">
    <property type="entry name" value="ABC_TM1F"/>
    <property type="match status" value="2"/>
</dbReference>
<dbReference type="InterPro" id="IPR044746">
    <property type="entry name" value="ABCC_6TM_D1"/>
</dbReference>
<evidence type="ECO:0000313" key="13">
    <source>
        <dbReference type="EMBL" id="WWD21405.1"/>
    </source>
</evidence>
<dbReference type="SMART" id="SM00382">
    <property type="entry name" value="AAA"/>
    <property type="match status" value="2"/>
</dbReference>
<dbReference type="CDD" id="cd18579">
    <property type="entry name" value="ABC_6TM_ABCC_D1"/>
    <property type="match status" value="1"/>
</dbReference>
<dbReference type="GO" id="GO:0016887">
    <property type="term" value="F:ATP hydrolysis activity"/>
    <property type="evidence" value="ECO:0007669"/>
    <property type="project" value="InterPro"/>
</dbReference>
<feature type="transmembrane region" description="Helical" evidence="10">
    <location>
        <begin position="104"/>
        <end position="122"/>
    </location>
</feature>
<dbReference type="KEGG" id="ksn:43590965"/>
<dbReference type="GO" id="GO:0016020">
    <property type="term" value="C:membrane"/>
    <property type="evidence" value="ECO:0007669"/>
    <property type="project" value="UniProtKB-SubCell"/>
</dbReference>
<sequence length="1454" mass="159369">MSVCGNDFKLGPGANCRVLDFTILFSNVFLVFIPALVFLFFAAGRFQKLLKKDSKLLPFNKQPLSGKLLLVTRIALSACLVGSNIGLCAVWQKSSVLGGEWSGWLASIFGVTVASLVMLEHYRCNRPSQLPALYPLVTSLFIAQRIRTIALLSLSPLTPLSITLASTVFLFVALQISTRSSLVNGSDLPPAATAGLVARYFITWVLPLLYRGYRQPLGMDNLGAIEESLYSLSLWKSFDPSWIHQHSRYVDGKTKQPLFWSLVFAFPTQLAAPLLPSLIYSVASMGRPLIISHTITFVSSYSTDHPQQLADGWGLVAAAFLTYIVYTLSIALAHVATQRSSLALRGALMEALYRKSLVIRVETAREMGSAKASNLMSVDVRAIQQNVESIHQTWTAIIMTGLALYIVWTQIGLSFLASLIGAVVFFAALPLLTRGVGGSRTAWAVATDRRVKYISSVLRHIKAVKLSAYEPLIQRRGVEFRSNEISAQLGWIVEILKVSIATNWLGNFLNLVTVITFTVASLYSAQGGGAVTTAKIFTIVSTITLISDPLLMLGQRLGAIVSAWASLKRIEEFLLEDERERVEDVQLIDGKAGVLEQRIVMRGASFGVKGKITVLEGLDVELVKPRLWMIAGRVGCGKSTLLQSLLGETDLISGTSSIYIGTVGFCSQDPWLRTTNTIRENITFMNPYESKWYWTVIKAVGLDVDLTVLGQGDACPVSNLVALARAVYGRFDTYVLDDVFSALDADTEAKVFEALFGTRGLLVDKCVVLATNQIYRLSHASYITILHEGKAIEQGQYDELNRRDGHMAELVREFAAGKKDKGKTDEGGQQGPGDALAEPSEEASSDSGEKREEEQEGRKGSVAWTTYRLYLHSMGYGQASVWLSTVILNAAMETGLSLYLQGWTTSLPGSPRSRYGAFLGGYAGLQIGYLATFTAAIYFAFMIAHPQASRRLHQTKLDYFESKSHGQMINRFNSDLNTIDMQLPNSAINFMFDATQILGGAILMIIAAPYMAAVLAATIALMVVLQRFYVRAGRELRRLDLTSKSPIYTLFSETIDADGLRTIRAMRAQGICLGLMTERATASQFPAWLILAVQKWLELTLNVCVTLVNTLLVLIAVVNRHSTSSGILAAALTAGATMTAQLGRCVVSWTDVEMCITSVERVQEYIDLPAQETNPAKHLLSASKTKQAESWLQSGGIHISHVTARYQPHLPPALNDVTLTIRPGQRVGICGRSGSGKSTLLGVLWRLIEYEQGEGMGIWVDNEDITELGLQEYRGAMSIIPQDPLLLEVSLRENLDPEGLHSDADIWEALDKSQLKSHVETFEGKLDELIEGDGGNFSRGQRQLLALARAILRQRKILALDEATSSIDVRTDAAIQQTIREAFDDCTVLTIAHRISTIIDYDLVVVMEAGKVAEIGTPAILLAREDGHFRRLALENGAIKPGALDFGDIEPATR</sequence>
<feature type="domain" description="ABC transmembrane type-1" evidence="12">
    <location>
        <begin position="887"/>
        <end position="1154"/>
    </location>
</feature>
<dbReference type="CDD" id="cd03244">
    <property type="entry name" value="ABCC_MRP_domain2"/>
    <property type="match status" value="1"/>
</dbReference>